<organism evidence="1 2">
    <name type="scientific">Corchorus capsularis</name>
    <name type="common">Jute</name>
    <dbReference type="NCBI Taxonomy" id="210143"/>
    <lineage>
        <taxon>Eukaryota</taxon>
        <taxon>Viridiplantae</taxon>
        <taxon>Streptophyta</taxon>
        <taxon>Embryophyta</taxon>
        <taxon>Tracheophyta</taxon>
        <taxon>Spermatophyta</taxon>
        <taxon>Magnoliopsida</taxon>
        <taxon>eudicotyledons</taxon>
        <taxon>Gunneridae</taxon>
        <taxon>Pentapetalae</taxon>
        <taxon>rosids</taxon>
        <taxon>malvids</taxon>
        <taxon>Malvales</taxon>
        <taxon>Malvaceae</taxon>
        <taxon>Grewioideae</taxon>
        <taxon>Apeibeae</taxon>
        <taxon>Corchorus</taxon>
    </lineage>
</organism>
<sequence length="53" mass="5752">MKLRSTPNAKQPFICTNGRKKNKAVGLNSGRVSSFLRQMGIAGKKTTESINEG</sequence>
<protein>
    <submittedName>
        <fullName evidence="1">Uncharacterized protein</fullName>
    </submittedName>
</protein>
<dbReference type="Proteomes" id="UP000188268">
    <property type="component" value="Unassembled WGS sequence"/>
</dbReference>
<evidence type="ECO:0000313" key="2">
    <source>
        <dbReference type="Proteomes" id="UP000188268"/>
    </source>
</evidence>
<reference evidence="1 2" key="1">
    <citation type="submission" date="2013-09" db="EMBL/GenBank/DDBJ databases">
        <title>Corchorus capsularis genome sequencing.</title>
        <authorList>
            <person name="Alam M."/>
            <person name="Haque M.S."/>
            <person name="Islam M.S."/>
            <person name="Emdad E.M."/>
            <person name="Islam M.M."/>
            <person name="Ahmed B."/>
            <person name="Halim A."/>
            <person name="Hossen Q.M.M."/>
            <person name="Hossain M.Z."/>
            <person name="Ahmed R."/>
            <person name="Khan M.M."/>
            <person name="Islam R."/>
            <person name="Rashid M.M."/>
            <person name="Khan S.A."/>
            <person name="Rahman M.S."/>
            <person name="Alam M."/>
        </authorList>
    </citation>
    <scope>NUCLEOTIDE SEQUENCE [LARGE SCALE GENOMIC DNA]</scope>
    <source>
        <strain evidence="2">cv. CVL-1</strain>
        <tissue evidence="1">Whole seedling</tissue>
    </source>
</reference>
<keyword evidence="2" id="KW-1185">Reference proteome</keyword>
<comment type="caution">
    <text evidence="1">The sequence shown here is derived from an EMBL/GenBank/DDBJ whole genome shotgun (WGS) entry which is preliminary data.</text>
</comment>
<gene>
    <name evidence="1" type="ORF">CCACVL1_28593</name>
</gene>
<accession>A0A1R3G5Y9</accession>
<proteinExistence type="predicted"/>
<name>A0A1R3G5Y9_COCAP</name>
<dbReference type="EMBL" id="AWWV01015168">
    <property type="protein sequence ID" value="OMO53499.1"/>
    <property type="molecule type" value="Genomic_DNA"/>
</dbReference>
<evidence type="ECO:0000313" key="1">
    <source>
        <dbReference type="EMBL" id="OMO53499.1"/>
    </source>
</evidence>
<dbReference type="Gramene" id="OMO53499">
    <property type="protein sequence ID" value="OMO53499"/>
    <property type="gene ID" value="CCACVL1_28593"/>
</dbReference>
<dbReference type="AlphaFoldDB" id="A0A1R3G5Y9"/>